<reference evidence="1" key="2">
    <citation type="journal article" date="2022" name="Microbiol. Resour. Announc.">
        <title>Metagenome Sequencing to Explore Phylogenomics of Terrestrial Cyanobacteria.</title>
        <authorList>
            <person name="Ward R.D."/>
            <person name="Stajich J.E."/>
            <person name="Johansen J.R."/>
            <person name="Huntemann M."/>
            <person name="Clum A."/>
            <person name="Foster B."/>
            <person name="Foster B."/>
            <person name="Roux S."/>
            <person name="Palaniappan K."/>
            <person name="Varghese N."/>
            <person name="Mukherjee S."/>
            <person name="Reddy T.B.K."/>
            <person name="Daum C."/>
            <person name="Copeland A."/>
            <person name="Chen I.A."/>
            <person name="Ivanova N.N."/>
            <person name="Kyrpides N.C."/>
            <person name="Shapiro N."/>
            <person name="Eloe-Fadrosh E.A."/>
            <person name="Pietrasiak N."/>
        </authorList>
    </citation>
    <scope>NUCLEOTIDE SEQUENCE</scope>
    <source>
        <strain evidence="1">CPER-KK1</strain>
    </source>
</reference>
<proteinExistence type="predicted"/>
<dbReference type="Proteomes" id="UP000753908">
    <property type="component" value="Unassembled WGS sequence"/>
</dbReference>
<evidence type="ECO:0000313" key="2">
    <source>
        <dbReference type="Proteomes" id="UP000753908"/>
    </source>
</evidence>
<accession>A0A951PT40</accession>
<protein>
    <submittedName>
        <fullName evidence="1">Uncharacterized protein</fullName>
    </submittedName>
</protein>
<organism evidence="1 2">
    <name type="scientific">Symplocastrum torsivum CPER-KK1</name>
    <dbReference type="NCBI Taxonomy" id="450513"/>
    <lineage>
        <taxon>Bacteria</taxon>
        <taxon>Bacillati</taxon>
        <taxon>Cyanobacteriota</taxon>
        <taxon>Cyanophyceae</taxon>
        <taxon>Oscillatoriophycideae</taxon>
        <taxon>Oscillatoriales</taxon>
        <taxon>Microcoleaceae</taxon>
        <taxon>Symplocastrum</taxon>
    </lineage>
</organism>
<gene>
    <name evidence="1" type="ORF">KME25_30695</name>
</gene>
<reference evidence="1" key="1">
    <citation type="submission" date="2021-05" db="EMBL/GenBank/DDBJ databases">
        <authorList>
            <person name="Pietrasiak N."/>
            <person name="Ward R."/>
            <person name="Stajich J.E."/>
            <person name="Kurbessoian T."/>
        </authorList>
    </citation>
    <scope>NUCLEOTIDE SEQUENCE</scope>
    <source>
        <strain evidence="1">CPER-KK1</strain>
    </source>
</reference>
<name>A0A951PT40_9CYAN</name>
<sequence length="109" mass="12430">MANPKNLTPFPSVTKQPLAKKPLCVKVEVDIDEFVRSLPNPSGWLRDVITKAVSGKDSVPYCEECAHLKQILLGRDANFQECWNQKVKAERKLEKAQKRIEELEQKLAK</sequence>
<comment type="caution">
    <text evidence="1">The sequence shown here is derived from an EMBL/GenBank/DDBJ whole genome shotgun (WGS) entry which is preliminary data.</text>
</comment>
<evidence type="ECO:0000313" key="1">
    <source>
        <dbReference type="EMBL" id="MBW4548741.1"/>
    </source>
</evidence>
<dbReference type="AlphaFoldDB" id="A0A951PT40"/>
<dbReference type="EMBL" id="JAHHIF010000070">
    <property type="protein sequence ID" value="MBW4548741.1"/>
    <property type="molecule type" value="Genomic_DNA"/>
</dbReference>